<evidence type="ECO:0000259" key="10">
    <source>
        <dbReference type="PROSITE" id="PS50850"/>
    </source>
</evidence>
<comment type="subcellular location">
    <subcellularLocation>
        <location evidence="1">Membrane</location>
        <topology evidence="1">Multi-pass membrane protein</topology>
    </subcellularLocation>
</comment>
<dbReference type="InterPro" id="IPR005828">
    <property type="entry name" value="MFS_sugar_transport-like"/>
</dbReference>
<dbReference type="GO" id="GO:0005351">
    <property type="term" value="F:carbohydrate:proton symporter activity"/>
    <property type="evidence" value="ECO:0007669"/>
    <property type="project" value="TreeGrafter"/>
</dbReference>
<feature type="transmembrane region" description="Helical" evidence="9">
    <location>
        <begin position="188"/>
        <end position="207"/>
    </location>
</feature>
<keyword evidence="6 9" id="KW-1133">Transmembrane helix</keyword>
<feature type="transmembrane region" description="Helical" evidence="9">
    <location>
        <begin position="445"/>
        <end position="464"/>
    </location>
</feature>
<dbReference type="FunFam" id="1.20.1250.20:FF:000044">
    <property type="entry name" value="Hexose transporter Hxt3p"/>
    <property type="match status" value="1"/>
</dbReference>
<feature type="transmembrane region" description="Helical" evidence="9">
    <location>
        <begin position="12"/>
        <end position="30"/>
    </location>
</feature>
<dbReference type="PANTHER" id="PTHR48022:SF75">
    <property type="entry name" value="GALACTOSE TRANSPORTER-RELATED"/>
    <property type="match status" value="1"/>
</dbReference>
<evidence type="ECO:0000256" key="5">
    <source>
        <dbReference type="ARBA" id="ARBA00022692"/>
    </source>
</evidence>
<dbReference type="GO" id="GO:0055056">
    <property type="term" value="F:D-glucose transmembrane transporter activity"/>
    <property type="evidence" value="ECO:0007669"/>
    <property type="project" value="UniProtKB-ARBA"/>
</dbReference>
<evidence type="ECO:0000256" key="6">
    <source>
        <dbReference type="ARBA" id="ARBA00022989"/>
    </source>
</evidence>
<keyword evidence="4" id="KW-0762">Sugar transport</keyword>
<feature type="transmembrane region" description="Helical" evidence="9">
    <location>
        <begin position="272"/>
        <end position="295"/>
    </location>
</feature>
<sequence length="525" mass="58754">MTKDIKESSNYLSASLLTLLVAFGGFIFGWDTGTISGFVNDQDFIRRFGKLNPLTNAYELSDLRTGLIVSIFNIGCAFGGLFLSKTGDYWGRKKGLFITMIVYIVGIVIQMSSAWSWIQYFVGRIVAGLAVGSISVLCPMFISETAPKAIRGALVSSYQLMVTAGIFIGYCVDYGVYHNFTDSRQWRIPLGLGFLWALLMITGMAFMPESPRYLVSIGYPEHAKVSISKINGTSTRSDFTIKECRAIENSVQMEKEIGSASWKEMITGKPKIFYRLWIGIILQSLQQLTGCNYFFYYGTTIFKSVGLDDSFTTSIILGAINFASSFIALYTIDKMGRRKVLIIGAAGMAICEVVYAAIGSQLLYPKEFGVNPNQQVGNTMIVFACLFIFFFAVTWGPGVFVVVSETYPLRIKSKGMGLAQSANWLWNFFIAFFTPRITNSIHFSYGYVFFGCNVFALFFVLFFVPETKDFSLEMVDSLYESYQPGPLYLKKNRFARKELLEHTPEPEILNTDFSKLNISLSSISA</sequence>
<feature type="transmembrane region" description="Helical" evidence="9">
    <location>
        <begin position="63"/>
        <end position="83"/>
    </location>
</feature>
<accession>A0A7D9D153</accession>
<dbReference type="Gene3D" id="1.20.1250.20">
    <property type="entry name" value="MFS general substrate transporter like domains"/>
    <property type="match status" value="1"/>
</dbReference>
<dbReference type="InterPro" id="IPR020846">
    <property type="entry name" value="MFS_dom"/>
</dbReference>
<keyword evidence="5 9" id="KW-0812">Transmembrane</keyword>
<dbReference type="InterPro" id="IPR003663">
    <property type="entry name" value="Sugar/inositol_transpt"/>
</dbReference>
<name>A0A7D9D153_DEKBR</name>
<evidence type="ECO:0000256" key="7">
    <source>
        <dbReference type="ARBA" id="ARBA00023136"/>
    </source>
</evidence>
<dbReference type="InterPro" id="IPR036259">
    <property type="entry name" value="MFS_trans_sf"/>
</dbReference>
<dbReference type="EMBL" id="CABFWN010000006">
    <property type="protein sequence ID" value="VUG20139.1"/>
    <property type="molecule type" value="Genomic_DNA"/>
</dbReference>
<dbReference type="InterPro" id="IPR005829">
    <property type="entry name" value="Sugar_transporter_CS"/>
</dbReference>
<evidence type="ECO:0000256" key="2">
    <source>
        <dbReference type="ARBA" id="ARBA00010992"/>
    </source>
</evidence>
<dbReference type="PROSITE" id="PS00217">
    <property type="entry name" value="SUGAR_TRANSPORT_2"/>
    <property type="match status" value="1"/>
</dbReference>
<evidence type="ECO:0000313" key="11">
    <source>
        <dbReference type="EMBL" id="VUG20139.1"/>
    </source>
</evidence>
<dbReference type="PROSITE" id="PS00216">
    <property type="entry name" value="SUGAR_TRANSPORT_1"/>
    <property type="match status" value="1"/>
</dbReference>
<feature type="transmembrane region" description="Helical" evidence="9">
    <location>
        <begin position="154"/>
        <end position="176"/>
    </location>
</feature>
<evidence type="ECO:0000256" key="8">
    <source>
        <dbReference type="RuleBase" id="RU003346"/>
    </source>
</evidence>
<dbReference type="NCBIfam" id="TIGR00879">
    <property type="entry name" value="SP"/>
    <property type="match status" value="1"/>
</dbReference>
<feature type="transmembrane region" description="Helical" evidence="9">
    <location>
        <begin position="380"/>
        <end position="403"/>
    </location>
</feature>
<evidence type="ECO:0000313" key="12">
    <source>
        <dbReference type="Proteomes" id="UP000478008"/>
    </source>
</evidence>
<keyword evidence="7 9" id="KW-0472">Membrane</keyword>
<dbReference type="PRINTS" id="PR00171">
    <property type="entry name" value="SUGRTRNSPORT"/>
</dbReference>
<dbReference type="CDD" id="cd17356">
    <property type="entry name" value="MFS_HXT"/>
    <property type="match status" value="1"/>
</dbReference>
<feature type="transmembrane region" description="Helical" evidence="9">
    <location>
        <begin position="415"/>
        <end position="433"/>
    </location>
</feature>
<dbReference type="PROSITE" id="PS50850">
    <property type="entry name" value="MFS"/>
    <property type="match status" value="1"/>
</dbReference>
<gene>
    <name evidence="11" type="primary">GAL2</name>
    <name evidence="11" type="ORF">DEBR0S6_08812G</name>
</gene>
<dbReference type="PANTHER" id="PTHR48022">
    <property type="entry name" value="PLASTIDIC GLUCOSE TRANSPORTER 4"/>
    <property type="match status" value="1"/>
</dbReference>
<feature type="transmembrane region" description="Helical" evidence="9">
    <location>
        <begin position="315"/>
        <end position="333"/>
    </location>
</feature>
<feature type="domain" description="Major facilitator superfamily (MFS) profile" evidence="10">
    <location>
        <begin position="17"/>
        <end position="468"/>
    </location>
</feature>
<dbReference type="InterPro" id="IPR050360">
    <property type="entry name" value="MFS_Sugar_Transporters"/>
</dbReference>
<feature type="transmembrane region" description="Helical" evidence="9">
    <location>
        <begin position="340"/>
        <end position="360"/>
    </location>
</feature>
<dbReference type="Pfam" id="PF00083">
    <property type="entry name" value="Sugar_tr"/>
    <property type="match status" value="1"/>
</dbReference>
<reference evidence="11 12" key="1">
    <citation type="submission" date="2019-07" db="EMBL/GenBank/DDBJ databases">
        <authorList>
            <person name="Friedrich A."/>
            <person name="Schacherer J."/>
        </authorList>
    </citation>
    <scope>NUCLEOTIDE SEQUENCE [LARGE SCALE GENOMIC DNA]</scope>
</reference>
<feature type="transmembrane region" description="Helical" evidence="9">
    <location>
        <begin position="121"/>
        <end position="142"/>
    </location>
</feature>
<evidence type="ECO:0000256" key="4">
    <source>
        <dbReference type="ARBA" id="ARBA00022597"/>
    </source>
</evidence>
<dbReference type="SUPFAM" id="SSF103473">
    <property type="entry name" value="MFS general substrate transporter"/>
    <property type="match status" value="1"/>
</dbReference>
<evidence type="ECO:0000256" key="1">
    <source>
        <dbReference type="ARBA" id="ARBA00004141"/>
    </source>
</evidence>
<dbReference type="GO" id="GO:0005886">
    <property type="term" value="C:plasma membrane"/>
    <property type="evidence" value="ECO:0007669"/>
    <property type="project" value="TreeGrafter"/>
</dbReference>
<organism evidence="11 12">
    <name type="scientific">Dekkera bruxellensis</name>
    <name type="common">Brettanomyces custersii</name>
    <dbReference type="NCBI Taxonomy" id="5007"/>
    <lineage>
        <taxon>Eukaryota</taxon>
        <taxon>Fungi</taxon>
        <taxon>Dikarya</taxon>
        <taxon>Ascomycota</taxon>
        <taxon>Saccharomycotina</taxon>
        <taxon>Pichiomycetes</taxon>
        <taxon>Pichiales</taxon>
        <taxon>Pichiaceae</taxon>
        <taxon>Brettanomyces</taxon>
    </lineage>
</organism>
<keyword evidence="12" id="KW-1185">Reference proteome</keyword>
<evidence type="ECO:0000256" key="3">
    <source>
        <dbReference type="ARBA" id="ARBA00022448"/>
    </source>
</evidence>
<protein>
    <submittedName>
        <fullName evidence="11">DEBR0S6_08812g1_1</fullName>
    </submittedName>
</protein>
<dbReference type="AlphaFoldDB" id="A0A7D9D153"/>
<feature type="transmembrane region" description="Helical" evidence="9">
    <location>
        <begin position="95"/>
        <end position="115"/>
    </location>
</feature>
<dbReference type="Proteomes" id="UP000478008">
    <property type="component" value="Unassembled WGS sequence"/>
</dbReference>
<comment type="similarity">
    <text evidence="2 8">Belongs to the major facilitator superfamily. Sugar transporter (TC 2.A.1.1) family.</text>
</comment>
<proteinExistence type="inferred from homology"/>
<keyword evidence="3 8" id="KW-0813">Transport</keyword>
<evidence type="ECO:0000256" key="9">
    <source>
        <dbReference type="SAM" id="Phobius"/>
    </source>
</evidence>